<feature type="domain" description="Flavoprotein" evidence="1">
    <location>
        <begin position="38"/>
        <end position="150"/>
    </location>
</feature>
<gene>
    <name evidence="2" type="primary">coaBC_1</name>
    <name evidence="2" type="ORF">SPACI_013030</name>
</gene>
<proteinExistence type="predicted"/>
<name>A0ABZ3IYX0_SPOA4</name>
<dbReference type="InterPro" id="IPR003382">
    <property type="entry name" value="Flavoprotein"/>
</dbReference>
<reference evidence="2" key="1">
    <citation type="submission" date="2024-05" db="EMBL/GenBank/DDBJ databases">
        <title>Isolation and characterization of Sporomusa carbonis sp. nov., a carboxydotrophic hydrogenogen in the genus of Sporomusa isolated from a charcoal burning pile.</title>
        <authorList>
            <person name="Boeer T."/>
            <person name="Rosenbaum F."/>
            <person name="Eysell L."/>
            <person name="Mueller V."/>
            <person name="Daniel R."/>
            <person name="Poehlein A."/>
        </authorList>
    </citation>
    <scope>NUCLEOTIDE SEQUENCE [LARGE SCALE GENOMIC DNA]</scope>
    <source>
        <strain evidence="2">DSM 3132</strain>
    </source>
</reference>
<evidence type="ECO:0000313" key="3">
    <source>
        <dbReference type="Proteomes" id="UP000216052"/>
    </source>
</evidence>
<sequence length="266" mass="28404">MDNEKLVELVTAEVMRRLGSAQGEKPLQTAAPLYTALAIFTGGSIGLETSLEELKALQAIGTKLTVVLSQAAETIVGENWIKEKLGSDIPIITSQSPYPGKYLRAADIVLVPVLTQNTAAKLAHTLSDTMACTLIIQALMLGKPVLAAANAADPQDGWRVQKEMTKTPPALREALQNNLKKIAAFGIELTPVDSLAAAAKKALRKETNSDLPVILDKPAKKQVLDAEAVRRAAQSGTGIVKIEQGTLVTPLARDIARESHIDIVYN</sequence>
<dbReference type="EC" id="6.3.2.5" evidence="2"/>
<dbReference type="GO" id="GO:0004632">
    <property type="term" value="F:phosphopantothenate--cysteine ligase activity"/>
    <property type="evidence" value="ECO:0007669"/>
    <property type="project" value="UniProtKB-EC"/>
</dbReference>
<keyword evidence="3" id="KW-1185">Reference proteome</keyword>
<dbReference type="EMBL" id="CP155571">
    <property type="protein sequence ID" value="XFO71288.1"/>
    <property type="molecule type" value="Genomic_DNA"/>
</dbReference>
<dbReference type="Proteomes" id="UP000216052">
    <property type="component" value="Chromosome"/>
</dbReference>
<dbReference type="Pfam" id="PF02441">
    <property type="entry name" value="Flavoprotein"/>
    <property type="match status" value="1"/>
</dbReference>
<dbReference type="RefSeq" id="WP_093794823.1">
    <property type="nucleotide sequence ID" value="NZ_CP155571.1"/>
</dbReference>
<organism evidence="2 3">
    <name type="scientific">Sporomusa acidovorans (strain ATCC 49682 / DSM 3132 / Mol)</name>
    <dbReference type="NCBI Taxonomy" id="1123286"/>
    <lineage>
        <taxon>Bacteria</taxon>
        <taxon>Bacillati</taxon>
        <taxon>Bacillota</taxon>
        <taxon>Negativicutes</taxon>
        <taxon>Selenomonadales</taxon>
        <taxon>Sporomusaceae</taxon>
        <taxon>Sporomusa</taxon>
    </lineage>
</organism>
<protein>
    <submittedName>
        <fullName evidence="2">Coenzyme A biosynthesis bifunctional protein CoaBC</fullName>
        <ecNumber evidence="2">6.3.2.5</ecNumber>
    </submittedName>
</protein>
<dbReference type="Gene3D" id="3.40.50.1950">
    <property type="entry name" value="Flavin prenyltransferase-like"/>
    <property type="match status" value="1"/>
</dbReference>
<dbReference type="InterPro" id="IPR036551">
    <property type="entry name" value="Flavin_trans-like"/>
</dbReference>
<evidence type="ECO:0000259" key="1">
    <source>
        <dbReference type="Pfam" id="PF02441"/>
    </source>
</evidence>
<evidence type="ECO:0000313" key="2">
    <source>
        <dbReference type="EMBL" id="XFO71288.1"/>
    </source>
</evidence>
<keyword evidence="2" id="KW-0436">Ligase</keyword>
<accession>A0ABZ3IYX0</accession>
<dbReference type="SUPFAM" id="SSF52507">
    <property type="entry name" value="Homo-oligomeric flavin-containing Cys decarboxylases, HFCD"/>
    <property type="match status" value="1"/>
</dbReference>